<sequence>MQAKMRSFMSTNPPETPPIELHAVPSDPRNAGICAFAARDIARYEIVCEYTGESISLEEASRREERYAERQRPCTLMVLESNGKQVVIDPYGGDDQRPMIWGGTINHSRNNANLRPVVIDRNTSHPRVFFCSYT</sequence>
<dbReference type="GO" id="GO:0042799">
    <property type="term" value="F:histone H4K20 methyltransferase activity"/>
    <property type="evidence" value="ECO:0007669"/>
    <property type="project" value="TreeGrafter"/>
</dbReference>
<dbReference type="GO" id="GO:0005700">
    <property type="term" value="C:polytene chromosome"/>
    <property type="evidence" value="ECO:0007669"/>
    <property type="project" value="TreeGrafter"/>
</dbReference>
<dbReference type="PROSITE" id="PS50280">
    <property type="entry name" value="SET"/>
    <property type="match status" value="1"/>
</dbReference>
<dbReference type="AlphaFoldDB" id="A0A9W9Z154"/>
<dbReference type="EMBL" id="MU826831">
    <property type="protein sequence ID" value="KAJ7373262.1"/>
    <property type="molecule type" value="Genomic_DNA"/>
</dbReference>
<dbReference type="GO" id="GO:0005634">
    <property type="term" value="C:nucleus"/>
    <property type="evidence" value="ECO:0007669"/>
    <property type="project" value="TreeGrafter"/>
</dbReference>
<feature type="domain" description="SET" evidence="1">
    <location>
        <begin position="17"/>
        <end position="134"/>
    </location>
</feature>
<dbReference type="InterPro" id="IPR051760">
    <property type="entry name" value="KMT5A"/>
</dbReference>
<accession>A0A9W9Z154</accession>
<dbReference type="InterPro" id="IPR001214">
    <property type="entry name" value="SET_dom"/>
</dbReference>
<dbReference type="Pfam" id="PF00856">
    <property type="entry name" value="SET"/>
    <property type="match status" value="1"/>
</dbReference>
<reference evidence="2" key="1">
    <citation type="submission" date="2023-01" db="EMBL/GenBank/DDBJ databases">
        <title>Genome assembly of the deep-sea coral Lophelia pertusa.</title>
        <authorList>
            <person name="Herrera S."/>
            <person name="Cordes E."/>
        </authorList>
    </citation>
    <scope>NUCLEOTIDE SEQUENCE</scope>
    <source>
        <strain evidence="2">USNM1676648</strain>
        <tissue evidence="2">Polyp</tissue>
    </source>
</reference>
<keyword evidence="3" id="KW-1185">Reference proteome</keyword>
<dbReference type="Proteomes" id="UP001163046">
    <property type="component" value="Unassembled WGS sequence"/>
</dbReference>
<protein>
    <recommendedName>
        <fullName evidence="1">SET domain-containing protein</fullName>
    </recommendedName>
</protein>
<dbReference type="PANTHER" id="PTHR46167:SF1">
    <property type="entry name" value="N-LYSINE METHYLTRANSFERASE KMT5A"/>
    <property type="match status" value="1"/>
</dbReference>
<organism evidence="2 3">
    <name type="scientific">Desmophyllum pertusum</name>
    <dbReference type="NCBI Taxonomy" id="174260"/>
    <lineage>
        <taxon>Eukaryota</taxon>
        <taxon>Metazoa</taxon>
        <taxon>Cnidaria</taxon>
        <taxon>Anthozoa</taxon>
        <taxon>Hexacorallia</taxon>
        <taxon>Scleractinia</taxon>
        <taxon>Caryophylliina</taxon>
        <taxon>Caryophylliidae</taxon>
        <taxon>Desmophyllum</taxon>
    </lineage>
</organism>
<dbReference type="Gene3D" id="2.170.270.10">
    <property type="entry name" value="SET domain"/>
    <property type="match status" value="1"/>
</dbReference>
<evidence type="ECO:0000313" key="3">
    <source>
        <dbReference type="Proteomes" id="UP001163046"/>
    </source>
</evidence>
<dbReference type="PANTHER" id="PTHR46167">
    <property type="entry name" value="N-LYSINE METHYLTRANSFERASE KMT5A"/>
    <property type="match status" value="1"/>
</dbReference>
<comment type="caution">
    <text evidence="2">The sequence shown here is derived from an EMBL/GenBank/DDBJ whole genome shotgun (WGS) entry which is preliminary data.</text>
</comment>
<dbReference type="GO" id="GO:0006357">
    <property type="term" value="P:regulation of transcription by RNA polymerase II"/>
    <property type="evidence" value="ECO:0007669"/>
    <property type="project" value="TreeGrafter"/>
</dbReference>
<name>A0A9W9Z154_9CNID</name>
<evidence type="ECO:0000313" key="2">
    <source>
        <dbReference type="EMBL" id="KAJ7373262.1"/>
    </source>
</evidence>
<proteinExistence type="predicted"/>
<dbReference type="GO" id="GO:0043516">
    <property type="term" value="P:regulation of DNA damage response, signal transduction by p53 class mediator"/>
    <property type="evidence" value="ECO:0007669"/>
    <property type="project" value="TreeGrafter"/>
</dbReference>
<dbReference type="InterPro" id="IPR046341">
    <property type="entry name" value="SET_dom_sf"/>
</dbReference>
<evidence type="ECO:0000259" key="1">
    <source>
        <dbReference type="PROSITE" id="PS50280"/>
    </source>
</evidence>
<gene>
    <name evidence="2" type="ORF">OS493_012851</name>
</gene>
<dbReference type="SUPFAM" id="SSF82199">
    <property type="entry name" value="SET domain"/>
    <property type="match status" value="1"/>
</dbReference>